<organism evidence="7 8">
    <name type="scientific">Siminovitchia thermophila</name>
    <dbReference type="NCBI Taxonomy" id="1245522"/>
    <lineage>
        <taxon>Bacteria</taxon>
        <taxon>Bacillati</taxon>
        <taxon>Bacillota</taxon>
        <taxon>Bacilli</taxon>
        <taxon>Bacillales</taxon>
        <taxon>Bacillaceae</taxon>
        <taxon>Siminovitchia</taxon>
    </lineage>
</organism>
<dbReference type="Proteomes" id="UP000823485">
    <property type="component" value="Unassembled WGS sequence"/>
</dbReference>
<keyword evidence="4" id="KW-0315">Glutamine amidotransferase</keyword>
<dbReference type="GO" id="GO:0004088">
    <property type="term" value="F:carbamoyl-phosphate synthase (glutamine-hydrolyzing) activity"/>
    <property type="evidence" value="ECO:0007669"/>
    <property type="project" value="UniProtKB-EC"/>
</dbReference>
<dbReference type="Pfam" id="PF00988">
    <property type="entry name" value="CPSase_sm_chain"/>
    <property type="match status" value="1"/>
</dbReference>
<dbReference type="PANTHER" id="PTHR43418:SF7">
    <property type="entry name" value="CARBAMOYL-PHOSPHATE SYNTHASE SMALL CHAIN"/>
    <property type="match status" value="1"/>
</dbReference>
<evidence type="ECO:0000256" key="3">
    <source>
        <dbReference type="ARBA" id="ARBA00012738"/>
    </source>
</evidence>
<evidence type="ECO:0000256" key="5">
    <source>
        <dbReference type="ARBA" id="ARBA00048816"/>
    </source>
</evidence>
<evidence type="ECO:0000256" key="4">
    <source>
        <dbReference type="ARBA" id="ARBA00022962"/>
    </source>
</evidence>
<dbReference type="SUPFAM" id="SSF52021">
    <property type="entry name" value="Carbamoyl phosphate synthetase, small subunit N-terminal domain"/>
    <property type="match status" value="1"/>
</dbReference>
<dbReference type="NCBIfam" id="NF009475">
    <property type="entry name" value="PRK12838.1"/>
    <property type="match status" value="1"/>
</dbReference>
<keyword evidence="7" id="KW-0436">Ligase</keyword>
<dbReference type="InterPro" id="IPR050472">
    <property type="entry name" value="Anth_synth/Amidotransfase"/>
</dbReference>
<evidence type="ECO:0000259" key="6">
    <source>
        <dbReference type="SMART" id="SM01097"/>
    </source>
</evidence>
<name>A0ABS2RCI8_9BACI</name>
<dbReference type="EC" id="6.3.5.5" evidence="3"/>
<dbReference type="RefSeq" id="WP_077113444.1">
    <property type="nucleotide sequence ID" value="NZ_JAFBFH010000043.1"/>
</dbReference>
<comment type="pathway">
    <text evidence="1">Amino-acid biosynthesis; L-arginine biosynthesis; carbamoyl phosphate from bicarbonate: step 1/1.</text>
</comment>
<dbReference type="Gene3D" id="3.50.30.20">
    <property type="entry name" value="Carbamoyl-phosphate synthase small subunit, N-terminal domain"/>
    <property type="match status" value="1"/>
</dbReference>
<dbReference type="SUPFAM" id="SSF52317">
    <property type="entry name" value="Class I glutamine amidotransferase-like"/>
    <property type="match status" value="1"/>
</dbReference>
<dbReference type="SMART" id="SM01097">
    <property type="entry name" value="CPSase_sm_chain"/>
    <property type="match status" value="1"/>
</dbReference>
<evidence type="ECO:0000256" key="1">
    <source>
        <dbReference type="ARBA" id="ARBA00005077"/>
    </source>
</evidence>
<dbReference type="EMBL" id="JAFBFH010000043">
    <property type="protein sequence ID" value="MBM7717299.1"/>
    <property type="molecule type" value="Genomic_DNA"/>
</dbReference>
<evidence type="ECO:0000313" key="7">
    <source>
        <dbReference type="EMBL" id="MBM7717299.1"/>
    </source>
</evidence>
<feature type="domain" description="Carbamoyl-phosphate synthase small subunit N-terminal" evidence="6">
    <location>
        <begin position="1"/>
        <end position="127"/>
    </location>
</feature>
<comment type="caution">
    <text evidence="7">The sequence shown here is derived from an EMBL/GenBank/DDBJ whole genome shotgun (WGS) entry which is preliminary data.</text>
</comment>
<evidence type="ECO:0000256" key="2">
    <source>
        <dbReference type="ARBA" id="ARBA00007800"/>
    </source>
</evidence>
<proteinExistence type="inferred from homology"/>
<evidence type="ECO:0000313" key="8">
    <source>
        <dbReference type="Proteomes" id="UP000823485"/>
    </source>
</evidence>
<comment type="similarity">
    <text evidence="2">Belongs to the CarA family.</text>
</comment>
<gene>
    <name evidence="7" type="ORF">JOC94_004326</name>
</gene>
<comment type="catalytic activity">
    <reaction evidence="5">
        <text>hydrogencarbonate + L-glutamine + 2 ATP + H2O = carbamoyl phosphate + L-glutamate + 2 ADP + phosphate + 2 H(+)</text>
        <dbReference type="Rhea" id="RHEA:18633"/>
        <dbReference type="ChEBI" id="CHEBI:15377"/>
        <dbReference type="ChEBI" id="CHEBI:15378"/>
        <dbReference type="ChEBI" id="CHEBI:17544"/>
        <dbReference type="ChEBI" id="CHEBI:29985"/>
        <dbReference type="ChEBI" id="CHEBI:30616"/>
        <dbReference type="ChEBI" id="CHEBI:43474"/>
        <dbReference type="ChEBI" id="CHEBI:58228"/>
        <dbReference type="ChEBI" id="CHEBI:58359"/>
        <dbReference type="ChEBI" id="CHEBI:456216"/>
        <dbReference type="EC" id="6.3.5.5"/>
    </reaction>
</comment>
<dbReference type="PRINTS" id="PR00099">
    <property type="entry name" value="CPSGATASE"/>
</dbReference>
<dbReference type="InterPro" id="IPR002474">
    <property type="entry name" value="CarbamoylP_synth_ssu_N"/>
</dbReference>
<accession>A0ABS2RCI8</accession>
<dbReference type="PANTHER" id="PTHR43418">
    <property type="entry name" value="MULTIFUNCTIONAL TRYPTOPHAN BIOSYNTHESIS PROTEIN-RELATED"/>
    <property type="match status" value="1"/>
</dbReference>
<dbReference type="Gene3D" id="3.40.50.880">
    <property type="match status" value="1"/>
</dbReference>
<dbReference type="InterPro" id="IPR036480">
    <property type="entry name" value="CarbP_synth_ssu_N_sf"/>
</dbReference>
<keyword evidence="8" id="KW-1185">Reference proteome</keyword>
<reference evidence="7 8" key="1">
    <citation type="submission" date="2021-01" db="EMBL/GenBank/DDBJ databases">
        <title>Genomic Encyclopedia of Type Strains, Phase IV (KMG-IV): sequencing the most valuable type-strain genomes for metagenomic binning, comparative biology and taxonomic classification.</title>
        <authorList>
            <person name="Goeker M."/>
        </authorList>
    </citation>
    <scope>NUCLEOTIDE SEQUENCE [LARGE SCALE GENOMIC DNA]</scope>
    <source>
        <strain evidence="7 8">DSM 105453</strain>
    </source>
</reference>
<dbReference type="InterPro" id="IPR029062">
    <property type="entry name" value="Class_I_gatase-like"/>
</dbReference>
<dbReference type="PROSITE" id="PS51273">
    <property type="entry name" value="GATASE_TYPE_1"/>
    <property type="match status" value="1"/>
</dbReference>
<protein>
    <recommendedName>
        <fullName evidence="3">carbamoyl-phosphate synthase (glutamine-hydrolyzing)</fullName>
        <ecNumber evidence="3">6.3.5.5</ecNumber>
    </recommendedName>
</protein>
<sequence length="349" mass="39122">MEGSLLLANGERFTGQWHGKNSDSFGEIIFYTGMGRIQEFITDPANKGKIVAATFPGIVNVELDKEQFESDQIQINGLIIQDDLSIPQNAGLYHELMTANIPILAGADTRAIVKKVKYAGEMPAVLTLGSSNQLFPIDQKEGRADKKKVDMILKEGKNHIVIIDFGYKKSLLKLLKKIDCKVTIVPNHATKKQIDSLNPDGLIFSGGYGNPLLWEQYLNEYKHMAVSYPVLGLGLGHQILALSFGGNVEKMRTGHRSFKEPIIDSTTQKVYMSVQNHGYAVQDKQLNKNGWRISFKNVHDGTIEGLVHEHYPIATYQFHPDLYDHPLNSIVFQTFFHHLGERKGARVYA</sequence>
<dbReference type="Pfam" id="PF00117">
    <property type="entry name" value="GATase"/>
    <property type="match status" value="1"/>
</dbReference>
<dbReference type="InterPro" id="IPR017926">
    <property type="entry name" value="GATASE"/>
</dbReference>